<keyword evidence="6" id="KW-1185">Reference proteome</keyword>
<dbReference type="InterPro" id="IPR022998">
    <property type="entry name" value="ThiamineP_synth_TenI"/>
</dbReference>
<dbReference type="InterPro" id="IPR013785">
    <property type="entry name" value="Aldolase_TIM"/>
</dbReference>
<evidence type="ECO:0000313" key="5">
    <source>
        <dbReference type="EMBL" id="MFD1888632.1"/>
    </source>
</evidence>
<dbReference type="CDD" id="cd00564">
    <property type="entry name" value="TMP_TenI"/>
    <property type="match status" value="1"/>
</dbReference>
<reference evidence="6" key="1">
    <citation type="journal article" date="2019" name="Int. J. Syst. Evol. Microbiol.">
        <title>The Global Catalogue of Microorganisms (GCM) 10K type strain sequencing project: providing services to taxonomists for standard genome sequencing and annotation.</title>
        <authorList>
            <consortium name="The Broad Institute Genomics Platform"/>
            <consortium name="The Broad Institute Genome Sequencing Center for Infectious Disease"/>
            <person name="Wu L."/>
            <person name="Ma J."/>
        </authorList>
    </citation>
    <scope>NUCLEOTIDE SEQUENCE [LARGE SCALE GENOMIC DNA]</scope>
    <source>
        <strain evidence="6">CAIM 431</strain>
    </source>
</reference>
<comment type="pathway">
    <text evidence="2">Cofactor biosynthesis; thiamine diphosphate biosynthesis.</text>
</comment>
<name>A0ABW4RR41_9ACTN</name>
<accession>A0ABW4RR41</accession>
<evidence type="ECO:0000256" key="2">
    <source>
        <dbReference type="ARBA" id="ARBA00004948"/>
    </source>
</evidence>
<proteinExistence type="predicted"/>
<dbReference type="RefSeq" id="WP_343871701.1">
    <property type="nucleotide sequence ID" value="NZ_BAAAIX010000001.1"/>
</dbReference>
<evidence type="ECO:0000313" key="6">
    <source>
        <dbReference type="Proteomes" id="UP001597326"/>
    </source>
</evidence>
<evidence type="ECO:0000256" key="1">
    <source>
        <dbReference type="ARBA" id="ARBA00003814"/>
    </source>
</evidence>
<evidence type="ECO:0000256" key="3">
    <source>
        <dbReference type="ARBA" id="ARBA00022977"/>
    </source>
</evidence>
<dbReference type="Gene3D" id="3.20.20.70">
    <property type="entry name" value="Aldolase class I"/>
    <property type="match status" value="1"/>
</dbReference>
<comment type="function">
    <text evidence="1">Condenses 4-methyl-5-(beta-hydroxyethyl)thiazole monophosphate (THZ-P) and 2-methyl-4-amino-5-hydroxymethyl pyrimidine pyrophosphate (HMP-PP) to form thiamine monophosphate (TMP).</text>
</comment>
<dbReference type="Pfam" id="PF02581">
    <property type="entry name" value="TMP-TENI"/>
    <property type="match status" value="1"/>
</dbReference>
<dbReference type="EMBL" id="JBHUFZ010000001">
    <property type="protein sequence ID" value="MFD1888632.1"/>
    <property type="molecule type" value="Genomic_DNA"/>
</dbReference>
<protein>
    <submittedName>
        <fullName evidence="5">Thiamine phosphate synthase</fullName>
    </submittedName>
</protein>
<dbReference type="SUPFAM" id="SSF51391">
    <property type="entry name" value="Thiamin phosphate synthase"/>
    <property type="match status" value="1"/>
</dbReference>
<dbReference type="InterPro" id="IPR036206">
    <property type="entry name" value="ThiamineP_synth_sf"/>
</dbReference>
<dbReference type="PANTHER" id="PTHR20857:SF15">
    <property type="entry name" value="THIAMINE-PHOSPHATE SYNTHASE"/>
    <property type="match status" value="1"/>
</dbReference>
<dbReference type="Proteomes" id="UP001597326">
    <property type="component" value="Unassembled WGS sequence"/>
</dbReference>
<dbReference type="PANTHER" id="PTHR20857">
    <property type="entry name" value="THIAMINE-PHOSPHATE PYROPHOSPHORYLASE"/>
    <property type="match status" value="1"/>
</dbReference>
<organism evidence="5 6">
    <name type="scientific">Luteococcus peritonei</name>
    <dbReference type="NCBI Taxonomy" id="88874"/>
    <lineage>
        <taxon>Bacteria</taxon>
        <taxon>Bacillati</taxon>
        <taxon>Actinomycetota</taxon>
        <taxon>Actinomycetes</taxon>
        <taxon>Propionibacteriales</taxon>
        <taxon>Propionibacteriaceae</taxon>
        <taxon>Luteococcus</taxon>
    </lineage>
</organism>
<evidence type="ECO:0000259" key="4">
    <source>
        <dbReference type="Pfam" id="PF02581"/>
    </source>
</evidence>
<sequence length="245" mass="25882">MTALMGLTGRLRVAKLHLITDVRSEQGDFRDFVVAALRGGVDMLQVRDARAGEDELLEALEIARSAANQVNATVVVGRNAAVARRFEADVLHLGASDQTEGARTAVHAYGLLGRSVHDVEDLTAPQADYLFVGPVFDADPTDELQMPGLELVRRAAELQPVDDRQATPWFAVGGITAKNIEQVVEAGALRAAVSSAITAADDPETAAAGLKLVLQQAWDANPAMESYAIGSLGGGNARLLTDTAE</sequence>
<feature type="domain" description="Thiamine phosphate synthase/TenI" evidence="4">
    <location>
        <begin position="16"/>
        <end position="197"/>
    </location>
</feature>
<gene>
    <name evidence="5" type="ORF">ACFSCS_00315</name>
</gene>
<comment type="caution">
    <text evidence="5">The sequence shown here is derived from an EMBL/GenBank/DDBJ whole genome shotgun (WGS) entry which is preliminary data.</text>
</comment>
<keyword evidence="3" id="KW-0784">Thiamine biosynthesis</keyword>